<evidence type="ECO:0000313" key="2">
    <source>
        <dbReference type="EMBL" id="KAF4703688.1"/>
    </source>
</evidence>
<dbReference type="InterPro" id="IPR035699">
    <property type="entry name" value="AAA_6"/>
</dbReference>
<dbReference type="Proteomes" id="UP000553632">
    <property type="component" value="Unassembled WGS sequence"/>
</dbReference>
<dbReference type="EMBL" id="JABANM010031978">
    <property type="protein sequence ID" value="KAF4703688.1"/>
    <property type="molecule type" value="Genomic_DNA"/>
</dbReference>
<comment type="caution">
    <text evidence="3">The sequence shown here is derived from an EMBL/GenBank/DDBJ whole genome shotgun (WGS) entry which is preliminary data.</text>
</comment>
<dbReference type="InterPro" id="IPR027417">
    <property type="entry name" value="P-loop_NTPase"/>
</dbReference>
<dbReference type="SUPFAM" id="SSF52540">
    <property type="entry name" value="P-loop containing nucleoside triphosphate hydrolases"/>
    <property type="match status" value="1"/>
</dbReference>
<name>A0A7J6T6W1_PEROL</name>
<dbReference type="GO" id="GO:0045505">
    <property type="term" value="F:dynein intermediate chain binding"/>
    <property type="evidence" value="ECO:0007669"/>
    <property type="project" value="InterPro"/>
</dbReference>
<feature type="non-terminal residue" evidence="3">
    <location>
        <position position="1"/>
    </location>
</feature>
<dbReference type="Gene3D" id="1.20.58.1120">
    <property type="match status" value="1"/>
</dbReference>
<evidence type="ECO:0000313" key="3">
    <source>
        <dbReference type="EMBL" id="KAF4740166.1"/>
    </source>
</evidence>
<gene>
    <name evidence="3" type="primary">DNAH10_14</name>
    <name evidence="2" type="synonym">DNAH10_8</name>
    <name evidence="2" type="ORF">FOZ62_017345</name>
    <name evidence="3" type="ORF">FOZ63_018958</name>
</gene>
<dbReference type="PANTHER" id="PTHR22878:SF68">
    <property type="entry name" value="DYNEIN HEAVY CHAIN 6, AXONEMAL-LIKE"/>
    <property type="match status" value="1"/>
</dbReference>
<dbReference type="Gene3D" id="3.40.50.300">
    <property type="entry name" value="P-loop containing nucleotide triphosphate hydrolases"/>
    <property type="match status" value="1"/>
</dbReference>
<dbReference type="GO" id="GO:0007018">
    <property type="term" value="P:microtubule-based movement"/>
    <property type="evidence" value="ECO:0007669"/>
    <property type="project" value="InterPro"/>
</dbReference>
<accession>A0A7J6T6W1</accession>
<proteinExistence type="predicted"/>
<sequence>IVDRFVRDSILDAREFAWESQLRFMWDRRLDDILIKQCTGSFRYCYEYQGLNGRLVITPLTDRCVMTLTTALTFLLGGSPAGPAGTGKTETVKDLAKSLAIRCVVFNCGEGLDFKAMGEYRGYCRVVA</sequence>
<evidence type="ECO:0000313" key="4">
    <source>
        <dbReference type="Proteomes" id="UP000553632"/>
    </source>
</evidence>
<feature type="domain" description="Dynein heavy chain hydrolytic ATP-binding dynein motor region" evidence="1">
    <location>
        <begin position="44"/>
        <end position="119"/>
    </location>
</feature>
<dbReference type="GO" id="GO:0051959">
    <property type="term" value="F:dynein light intermediate chain binding"/>
    <property type="evidence" value="ECO:0007669"/>
    <property type="project" value="InterPro"/>
</dbReference>
<reference evidence="4 5" key="1">
    <citation type="submission" date="2020-04" db="EMBL/GenBank/DDBJ databases">
        <title>Perkinsus olseni comparative genomics.</title>
        <authorList>
            <person name="Bogema D.R."/>
        </authorList>
    </citation>
    <scope>NUCLEOTIDE SEQUENCE [LARGE SCALE GENOMIC DNA]</scope>
    <source>
        <strain evidence="2">ATCC PRA-205</strain>
        <strain evidence="3 4">ATCC PRA-207</strain>
    </source>
</reference>
<protein>
    <submittedName>
        <fullName evidence="3">Dynein heavy chain 10, axonemal</fullName>
    </submittedName>
</protein>
<dbReference type="GO" id="GO:0030286">
    <property type="term" value="C:dynein complex"/>
    <property type="evidence" value="ECO:0007669"/>
    <property type="project" value="InterPro"/>
</dbReference>
<organism evidence="3 4">
    <name type="scientific">Perkinsus olseni</name>
    <name type="common">Perkinsus atlanticus</name>
    <dbReference type="NCBI Taxonomy" id="32597"/>
    <lineage>
        <taxon>Eukaryota</taxon>
        <taxon>Sar</taxon>
        <taxon>Alveolata</taxon>
        <taxon>Perkinsozoa</taxon>
        <taxon>Perkinsea</taxon>
        <taxon>Perkinsida</taxon>
        <taxon>Perkinsidae</taxon>
        <taxon>Perkinsus</taxon>
    </lineage>
</organism>
<dbReference type="Pfam" id="PF12774">
    <property type="entry name" value="AAA_6"/>
    <property type="match status" value="1"/>
</dbReference>
<dbReference type="AlphaFoldDB" id="A0A7J6T6W1"/>
<dbReference type="Proteomes" id="UP000574390">
    <property type="component" value="Unassembled WGS sequence"/>
</dbReference>
<dbReference type="GO" id="GO:0005524">
    <property type="term" value="F:ATP binding"/>
    <property type="evidence" value="ECO:0007669"/>
    <property type="project" value="InterPro"/>
</dbReference>
<dbReference type="EMBL" id="JABANO010013443">
    <property type="protein sequence ID" value="KAF4740166.1"/>
    <property type="molecule type" value="Genomic_DNA"/>
</dbReference>
<evidence type="ECO:0000259" key="1">
    <source>
        <dbReference type="Pfam" id="PF12774"/>
    </source>
</evidence>
<dbReference type="InterPro" id="IPR026983">
    <property type="entry name" value="DHC"/>
</dbReference>
<dbReference type="PANTHER" id="PTHR22878">
    <property type="entry name" value="DYNEIN HEAVY CHAIN 6, AXONEMAL-LIKE-RELATED"/>
    <property type="match status" value="1"/>
</dbReference>
<keyword evidence="4" id="KW-1185">Reference proteome</keyword>
<evidence type="ECO:0000313" key="5">
    <source>
        <dbReference type="Proteomes" id="UP000574390"/>
    </source>
</evidence>